<name>B2ICJ7_BEII9</name>
<dbReference type="CDD" id="cd00038">
    <property type="entry name" value="CAP_ED"/>
    <property type="match status" value="1"/>
</dbReference>
<dbReference type="HOGENOM" id="CLU_075053_16_3_5"/>
<keyword evidence="3" id="KW-1185">Reference proteome</keyword>
<dbReference type="STRING" id="395963.Bind_0230"/>
<dbReference type="SUPFAM" id="SSF51206">
    <property type="entry name" value="cAMP-binding domain-like"/>
    <property type="match status" value="1"/>
</dbReference>
<proteinExistence type="predicted"/>
<dbReference type="GO" id="GO:0042391">
    <property type="term" value="P:regulation of membrane potential"/>
    <property type="evidence" value="ECO:0007669"/>
    <property type="project" value="TreeGrafter"/>
</dbReference>
<dbReference type="Proteomes" id="UP000001695">
    <property type="component" value="Chromosome"/>
</dbReference>
<evidence type="ECO:0000313" key="2">
    <source>
        <dbReference type="EMBL" id="ACB93886.1"/>
    </source>
</evidence>
<dbReference type="InterPro" id="IPR000595">
    <property type="entry name" value="cNMP-bd_dom"/>
</dbReference>
<evidence type="ECO:0000259" key="1">
    <source>
        <dbReference type="PROSITE" id="PS50042"/>
    </source>
</evidence>
<dbReference type="GO" id="GO:0005886">
    <property type="term" value="C:plasma membrane"/>
    <property type="evidence" value="ECO:0007669"/>
    <property type="project" value="TreeGrafter"/>
</dbReference>
<dbReference type="AlphaFoldDB" id="B2ICJ7"/>
<dbReference type="Pfam" id="PF00027">
    <property type="entry name" value="cNMP_binding"/>
    <property type="match status" value="1"/>
</dbReference>
<feature type="domain" description="Cyclic nucleotide-binding" evidence="1">
    <location>
        <begin position="15"/>
        <end position="116"/>
    </location>
</feature>
<dbReference type="PANTHER" id="PTHR10217:SF435">
    <property type="entry name" value="POTASSIUM VOLTAGE-GATED CHANNEL PROTEIN EAG"/>
    <property type="match status" value="1"/>
</dbReference>
<dbReference type="PROSITE" id="PS50042">
    <property type="entry name" value="CNMP_BINDING_3"/>
    <property type="match status" value="1"/>
</dbReference>
<dbReference type="InterPro" id="IPR050818">
    <property type="entry name" value="KCNH_animal-type"/>
</dbReference>
<dbReference type="PANTHER" id="PTHR10217">
    <property type="entry name" value="VOLTAGE AND LIGAND GATED POTASSIUM CHANNEL"/>
    <property type="match status" value="1"/>
</dbReference>
<dbReference type="SMART" id="SM00100">
    <property type="entry name" value="cNMP"/>
    <property type="match status" value="1"/>
</dbReference>
<dbReference type="InterPro" id="IPR014710">
    <property type="entry name" value="RmlC-like_jellyroll"/>
</dbReference>
<organism evidence="2 3">
    <name type="scientific">Beijerinckia indica subsp. indica (strain ATCC 9039 / DSM 1715 / NCIMB 8712)</name>
    <dbReference type="NCBI Taxonomy" id="395963"/>
    <lineage>
        <taxon>Bacteria</taxon>
        <taxon>Pseudomonadati</taxon>
        <taxon>Pseudomonadota</taxon>
        <taxon>Alphaproteobacteria</taxon>
        <taxon>Hyphomicrobiales</taxon>
        <taxon>Beijerinckiaceae</taxon>
        <taxon>Beijerinckia</taxon>
    </lineage>
</organism>
<dbReference type="OrthoDB" id="9807547at2"/>
<sequence length="150" mass="16344">MGLDETIDDLSLNPAFAGFDRAALRKLAQCAEARLFLPREILFRQGDPSHGSFLITTGSLQLSRGVGDAAMHAHVGRGTLVGTKALLMPIPRPVTATARETTSALFISRHVFQTILQNFPSGAAAMQEVLIQALRDMMQDFRMTTFRDAA</sequence>
<dbReference type="RefSeq" id="WP_012383244.1">
    <property type="nucleotide sequence ID" value="NC_010581.1"/>
</dbReference>
<dbReference type="Gene3D" id="2.60.120.10">
    <property type="entry name" value="Jelly Rolls"/>
    <property type="match status" value="1"/>
</dbReference>
<dbReference type="KEGG" id="bid:Bind_0230"/>
<protein>
    <submittedName>
        <fullName evidence="2">Cyclic nucleotide-binding protein</fullName>
    </submittedName>
</protein>
<reference evidence="3" key="1">
    <citation type="submission" date="2008-03" db="EMBL/GenBank/DDBJ databases">
        <title>Complete sequence of chromosome of Beijerinckia indica subsp. indica ATCC 9039.</title>
        <authorList>
            <consortium name="US DOE Joint Genome Institute"/>
            <person name="Copeland A."/>
            <person name="Lucas S."/>
            <person name="Lapidus A."/>
            <person name="Glavina del Rio T."/>
            <person name="Dalin E."/>
            <person name="Tice H."/>
            <person name="Bruce D."/>
            <person name="Goodwin L."/>
            <person name="Pitluck S."/>
            <person name="LaButti K."/>
            <person name="Schmutz J."/>
            <person name="Larimer F."/>
            <person name="Land M."/>
            <person name="Hauser L."/>
            <person name="Kyrpides N."/>
            <person name="Mikhailova N."/>
            <person name="Dunfield P.F."/>
            <person name="Dedysh S.N."/>
            <person name="Liesack W."/>
            <person name="Saw J.H."/>
            <person name="Alam M."/>
            <person name="Chen Y."/>
            <person name="Murrell J.C."/>
            <person name="Richardson P."/>
        </authorList>
    </citation>
    <scope>NUCLEOTIDE SEQUENCE [LARGE SCALE GENOMIC DNA]</scope>
    <source>
        <strain evidence="3">ATCC 9039 / DSM 1715 / NCIMB 8712</strain>
    </source>
</reference>
<dbReference type="EMBL" id="CP001016">
    <property type="protein sequence ID" value="ACB93886.1"/>
    <property type="molecule type" value="Genomic_DNA"/>
</dbReference>
<dbReference type="eggNOG" id="COG0664">
    <property type="taxonomic scope" value="Bacteria"/>
</dbReference>
<dbReference type="GO" id="GO:0005249">
    <property type="term" value="F:voltage-gated potassium channel activity"/>
    <property type="evidence" value="ECO:0007669"/>
    <property type="project" value="TreeGrafter"/>
</dbReference>
<gene>
    <name evidence="2" type="ordered locus">Bind_0230</name>
</gene>
<evidence type="ECO:0000313" key="3">
    <source>
        <dbReference type="Proteomes" id="UP000001695"/>
    </source>
</evidence>
<reference evidence="2 3" key="2">
    <citation type="journal article" date="2010" name="J. Bacteriol.">
        <title>Complete genome sequence of Beijerinckia indica subsp. indica.</title>
        <authorList>
            <person name="Tamas I."/>
            <person name="Dedysh S.N."/>
            <person name="Liesack W."/>
            <person name="Stott M.B."/>
            <person name="Alam M."/>
            <person name="Murrell J.C."/>
            <person name="Dunfield P.F."/>
        </authorList>
    </citation>
    <scope>NUCLEOTIDE SEQUENCE [LARGE SCALE GENOMIC DNA]</scope>
    <source>
        <strain evidence="3">ATCC 9039 / DSM 1715 / NCIMB 8712</strain>
    </source>
</reference>
<accession>B2ICJ7</accession>
<dbReference type="InterPro" id="IPR018490">
    <property type="entry name" value="cNMP-bd_dom_sf"/>
</dbReference>